<feature type="DNA-binding region" description="H-T-H motif" evidence="4">
    <location>
        <begin position="29"/>
        <end position="48"/>
    </location>
</feature>
<protein>
    <submittedName>
        <fullName evidence="6">TetR-family transcriptional regulator</fullName>
    </submittedName>
</protein>
<evidence type="ECO:0000256" key="2">
    <source>
        <dbReference type="ARBA" id="ARBA00023125"/>
    </source>
</evidence>
<dbReference type="Pfam" id="PF00440">
    <property type="entry name" value="TetR_N"/>
    <property type="match status" value="1"/>
</dbReference>
<dbReference type="InterPro" id="IPR039536">
    <property type="entry name" value="TetR_C_Proteobacteria"/>
</dbReference>
<dbReference type="FunFam" id="1.10.10.60:FF:000141">
    <property type="entry name" value="TetR family transcriptional regulator"/>
    <property type="match status" value="1"/>
</dbReference>
<dbReference type="GO" id="GO:0000976">
    <property type="term" value="F:transcription cis-regulatory region binding"/>
    <property type="evidence" value="ECO:0007669"/>
    <property type="project" value="TreeGrafter"/>
</dbReference>
<dbReference type="EMBL" id="FP236830">
    <property type="protein sequence ID" value="CAX53474.1"/>
    <property type="molecule type" value="Genomic_DNA"/>
</dbReference>
<keyword evidence="7" id="KW-1185">Reference proteome</keyword>
<evidence type="ECO:0000256" key="3">
    <source>
        <dbReference type="ARBA" id="ARBA00023163"/>
    </source>
</evidence>
<feature type="domain" description="HTH tetR-type" evidence="5">
    <location>
        <begin position="6"/>
        <end position="66"/>
    </location>
</feature>
<dbReference type="Gene3D" id="1.10.10.60">
    <property type="entry name" value="Homeodomain-like"/>
    <property type="match status" value="1"/>
</dbReference>
<sequence>MRTLTEQKRTEILDSASSVFLDQGYERASMDGIAKKAGCSKATLYNYFSSKESLFEMVVRTYSTNYLTGAASELKATESDTFTLSEKLQRFGEGMLGVMMSDWKALQLFRMVVGEAGHSDIGELFYESGVRESMNALTEVMAYHIDNGDLTDSIPVLRARQFSALVKAEADELLFKRNIPAYTEAEVSMMVTGAVELFVKGAGQGSIINETSFSVSTVSD</sequence>
<keyword evidence="3" id="KW-0804">Transcription</keyword>
<dbReference type="Gene3D" id="1.10.357.10">
    <property type="entry name" value="Tetracycline Repressor, domain 2"/>
    <property type="match status" value="1"/>
</dbReference>
<dbReference type="InterPro" id="IPR001647">
    <property type="entry name" value="HTH_TetR"/>
</dbReference>
<keyword evidence="2 4" id="KW-0238">DNA-binding</keyword>
<geneLocation type="plasmid" evidence="6 7">
    <name>pEB170</name>
</geneLocation>
<accession>D8MJM6</accession>
<dbReference type="PRINTS" id="PR00455">
    <property type="entry name" value="HTHTETR"/>
</dbReference>
<name>D8MJM6_ERWBE</name>
<dbReference type="Pfam" id="PF14246">
    <property type="entry name" value="TetR_C_7"/>
    <property type="match status" value="1"/>
</dbReference>
<evidence type="ECO:0000313" key="7">
    <source>
        <dbReference type="Proteomes" id="UP000008793"/>
    </source>
</evidence>
<keyword evidence="6" id="KW-0614">Plasmid</keyword>
<organism evidence="7">
    <name type="scientific">Erwinia billingiae (strain Eb661)</name>
    <dbReference type="NCBI Taxonomy" id="634500"/>
    <lineage>
        <taxon>Bacteria</taxon>
        <taxon>Pseudomonadati</taxon>
        <taxon>Pseudomonadota</taxon>
        <taxon>Gammaproteobacteria</taxon>
        <taxon>Enterobacterales</taxon>
        <taxon>Erwiniaceae</taxon>
        <taxon>Erwinia</taxon>
    </lineage>
</organism>
<gene>
    <name evidence="6" type="ordered locus">EbC_pEb17200210</name>
</gene>
<dbReference type="InterPro" id="IPR050109">
    <property type="entry name" value="HTH-type_TetR-like_transc_reg"/>
</dbReference>
<dbReference type="PANTHER" id="PTHR30055:SF119">
    <property type="entry name" value="NALC"/>
    <property type="match status" value="1"/>
</dbReference>
<evidence type="ECO:0000313" key="6">
    <source>
        <dbReference type="EMBL" id="CAX53474.1"/>
    </source>
</evidence>
<keyword evidence="1" id="KW-0805">Transcription regulation</keyword>
<dbReference type="GeneID" id="90509838"/>
<dbReference type="PANTHER" id="PTHR30055">
    <property type="entry name" value="HTH-TYPE TRANSCRIPTIONAL REGULATOR RUTR"/>
    <property type="match status" value="1"/>
</dbReference>
<dbReference type="RefSeq" id="WP_013199841.1">
    <property type="nucleotide sequence ID" value="NC_014305.1"/>
</dbReference>
<dbReference type="PROSITE" id="PS50977">
    <property type="entry name" value="HTH_TETR_2"/>
    <property type="match status" value="1"/>
</dbReference>
<dbReference type="AlphaFoldDB" id="D8MJM6"/>
<evidence type="ECO:0000259" key="5">
    <source>
        <dbReference type="PROSITE" id="PS50977"/>
    </source>
</evidence>
<dbReference type="HOGENOM" id="CLU_069356_27_0_6"/>
<evidence type="ECO:0000256" key="4">
    <source>
        <dbReference type="PROSITE-ProRule" id="PRU00335"/>
    </source>
</evidence>
<dbReference type="KEGG" id="ebi:EbC_pEb17200210"/>
<evidence type="ECO:0000256" key="1">
    <source>
        <dbReference type="ARBA" id="ARBA00023015"/>
    </source>
</evidence>
<reference evidence="6 7" key="1">
    <citation type="journal article" date="2010" name="BMC Genomics">
        <title>Genome comparison of the epiphytic bacteria Erwinia billingiae and E. tasmaniensis with the pear pathogen E. pyrifoliae.</title>
        <authorList>
            <person name="Kube M."/>
            <person name="Migdoll A.M."/>
            <person name="Gehring I."/>
            <person name="Heitmann K."/>
            <person name="Mayer Y."/>
            <person name="Kuhl H."/>
            <person name="Knaust F."/>
            <person name="Geider K."/>
            <person name="Reinhardt R."/>
        </authorList>
    </citation>
    <scope>NUCLEOTIDE SEQUENCE [LARGE SCALE GENOMIC DNA]</scope>
    <source>
        <strain evidence="6 7">Eb661</strain>
        <plasmid evidence="6">pEB170</plasmid>
    </source>
</reference>
<dbReference type="GO" id="GO:0003700">
    <property type="term" value="F:DNA-binding transcription factor activity"/>
    <property type="evidence" value="ECO:0007669"/>
    <property type="project" value="TreeGrafter"/>
</dbReference>
<proteinExistence type="predicted"/>
<dbReference type="Proteomes" id="UP000008793">
    <property type="component" value="Plasmid pEB170"/>
</dbReference>
<dbReference type="InterPro" id="IPR009057">
    <property type="entry name" value="Homeodomain-like_sf"/>
</dbReference>
<dbReference type="SUPFAM" id="SSF46689">
    <property type="entry name" value="Homeodomain-like"/>
    <property type="match status" value="1"/>
</dbReference>